<dbReference type="InterPro" id="IPR018060">
    <property type="entry name" value="HTH_AraC"/>
</dbReference>
<feature type="transmembrane region" description="Helical" evidence="4">
    <location>
        <begin position="216"/>
        <end position="236"/>
    </location>
</feature>
<keyword evidence="4" id="KW-0472">Membrane</keyword>
<evidence type="ECO:0000313" key="7">
    <source>
        <dbReference type="Proteomes" id="UP000612329"/>
    </source>
</evidence>
<protein>
    <recommendedName>
        <fullName evidence="5">HTH araC/xylS-type domain-containing protein</fullName>
    </recommendedName>
</protein>
<dbReference type="PANTHER" id="PTHR43280">
    <property type="entry name" value="ARAC-FAMILY TRANSCRIPTIONAL REGULATOR"/>
    <property type="match status" value="1"/>
</dbReference>
<proteinExistence type="predicted"/>
<dbReference type="Gene3D" id="1.10.10.60">
    <property type="entry name" value="Homeodomain-like"/>
    <property type="match status" value="2"/>
</dbReference>
<feature type="transmembrane region" description="Helical" evidence="4">
    <location>
        <begin position="302"/>
        <end position="324"/>
    </location>
</feature>
<feature type="transmembrane region" description="Helical" evidence="4">
    <location>
        <begin position="256"/>
        <end position="281"/>
    </location>
</feature>
<keyword evidence="4" id="KW-1133">Transmembrane helix</keyword>
<dbReference type="InterPro" id="IPR009057">
    <property type="entry name" value="Homeodomain-like_sf"/>
</dbReference>
<keyword evidence="7" id="KW-1185">Reference proteome</keyword>
<gene>
    <name evidence="6" type="ORF">GCM10007962_02880</name>
</gene>
<dbReference type="GO" id="GO:0043565">
    <property type="term" value="F:sequence-specific DNA binding"/>
    <property type="evidence" value="ECO:0007669"/>
    <property type="project" value="InterPro"/>
</dbReference>
<dbReference type="PANTHER" id="PTHR43280:SF29">
    <property type="entry name" value="ARAC-FAMILY TRANSCRIPTIONAL REGULATOR"/>
    <property type="match status" value="1"/>
</dbReference>
<evidence type="ECO:0000256" key="2">
    <source>
        <dbReference type="ARBA" id="ARBA00023125"/>
    </source>
</evidence>
<evidence type="ECO:0000256" key="4">
    <source>
        <dbReference type="SAM" id="Phobius"/>
    </source>
</evidence>
<name>A0A8J3BG97_9FLAO</name>
<evidence type="ECO:0000256" key="3">
    <source>
        <dbReference type="ARBA" id="ARBA00023163"/>
    </source>
</evidence>
<dbReference type="Proteomes" id="UP000612329">
    <property type="component" value="Unassembled WGS sequence"/>
</dbReference>
<dbReference type="AlphaFoldDB" id="A0A8J3BG97"/>
<dbReference type="EMBL" id="BMNR01000001">
    <property type="protein sequence ID" value="GGK12032.1"/>
    <property type="molecule type" value="Genomic_DNA"/>
</dbReference>
<dbReference type="PROSITE" id="PS00041">
    <property type="entry name" value="HTH_ARAC_FAMILY_1"/>
    <property type="match status" value="1"/>
</dbReference>
<organism evidence="6 7">
    <name type="scientific">Yeosuana aromativorans</name>
    <dbReference type="NCBI Taxonomy" id="288019"/>
    <lineage>
        <taxon>Bacteria</taxon>
        <taxon>Pseudomonadati</taxon>
        <taxon>Bacteroidota</taxon>
        <taxon>Flavobacteriia</taxon>
        <taxon>Flavobacteriales</taxon>
        <taxon>Flavobacteriaceae</taxon>
        <taxon>Yeosuana</taxon>
    </lineage>
</organism>
<evidence type="ECO:0000313" key="6">
    <source>
        <dbReference type="EMBL" id="GGK12032.1"/>
    </source>
</evidence>
<feature type="domain" description="HTH araC/xylS-type" evidence="5">
    <location>
        <begin position="385"/>
        <end position="488"/>
    </location>
</feature>
<dbReference type="InterPro" id="IPR018062">
    <property type="entry name" value="HTH_AraC-typ_CS"/>
</dbReference>
<feature type="transmembrane region" description="Helical" evidence="4">
    <location>
        <begin position="330"/>
        <end position="351"/>
    </location>
</feature>
<dbReference type="PROSITE" id="PS01124">
    <property type="entry name" value="HTH_ARAC_FAMILY_2"/>
    <property type="match status" value="1"/>
</dbReference>
<accession>A0A8J3BG97</accession>
<dbReference type="SUPFAM" id="SSF46689">
    <property type="entry name" value="Homeodomain-like"/>
    <property type="match status" value="1"/>
</dbReference>
<comment type="caution">
    <text evidence="6">The sequence shown here is derived from an EMBL/GenBank/DDBJ whole genome shotgun (WGS) entry which is preliminary data.</text>
</comment>
<reference evidence="6" key="1">
    <citation type="journal article" date="2014" name="Int. J. Syst. Evol. Microbiol.">
        <title>Complete genome sequence of Corynebacterium casei LMG S-19264T (=DSM 44701T), isolated from a smear-ripened cheese.</title>
        <authorList>
            <consortium name="US DOE Joint Genome Institute (JGI-PGF)"/>
            <person name="Walter F."/>
            <person name="Albersmeier A."/>
            <person name="Kalinowski J."/>
            <person name="Ruckert C."/>
        </authorList>
    </citation>
    <scope>NUCLEOTIDE SEQUENCE</scope>
    <source>
        <strain evidence="6">JCM 12862</strain>
    </source>
</reference>
<dbReference type="GO" id="GO:0003700">
    <property type="term" value="F:DNA-binding transcription factor activity"/>
    <property type="evidence" value="ECO:0007669"/>
    <property type="project" value="InterPro"/>
</dbReference>
<dbReference type="SMART" id="SM00342">
    <property type="entry name" value="HTH_ARAC"/>
    <property type="match status" value="1"/>
</dbReference>
<feature type="transmembrane region" description="Helical" evidence="4">
    <location>
        <begin position="124"/>
        <end position="143"/>
    </location>
</feature>
<dbReference type="RefSeq" id="WP_188649491.1">
    <property type="nucleotide sequence ID" value="NZ_BMNR01000001.1"/>
</dbReference>
<evidence type="ECO:0000256" key="1">
    <source>
        <dbReference type="ARBA" id="ARBA00023015"/>
    </source>
</evidence>
<dbReference type="Pfam" id="PF12833">
    <property type="entry name" value="HTH_18"/>
    <property type="match status" value="1"/>
</dbReference>
<feature type="transmembrane region" description="Helical" evidence="4">
    <location>
        <begin position="186"/>
        <end position="204"/>
    </location>
</feature>
<keyword evidence="2" id="KW-0238">DNA-binding</keyword>
<sequence length="498" mass="57503">MFLFSNILSPITCFGSNVQEAINYVNQVDYKAKALENYKEEGLQDLLEFNKNALKQNVDSVPVFKKLAIINAELKNPEQAFQYANKYINNTFDFSILHNDSFDNIQDSNEFKQLIEKYLIKFDFFSFLYLYIALIGFFLVIVLNLKKRVDKAANILISSFVLVHVLFVIEYVLYLTNIQYQYPHTYLFSSSLALMYGPLLFLYFKRVTQGYIFKKSDILHFFPTAILIAFVLWPIYSLNATEKIKMMLGTSTSHKYFWLFVFIPKVLSLIIYGLLIGKLHYAKIKNSGKENTEKATITWEKNIFRIHLVYVFSYLIYGLSISLLGESASIIYNSHVAAMSVMILYVAYMAYAQPKIFSEGFILNKISKYEKSGLTESLSKELSENLFKLFIDDKIYKDNGISLESLSDKLGTTRHNTSQIINESFNMNFFELINKFRIDEAINILQSDLYGNLHIIDVAYEVGFNNKVTFNKAFKKQTSQTPSEFIASICNSSKSVNC</sequence>
<feature type="transmembrane region" description="Helical" evidence="4">
    <location>
        <begin position="155"/>
        <end position="174"/>
    </location>
</feature>
<keyword evidence="3" id="KW-0804">Transcription</keyword>
<evidence type="ECO:0000259" key="5">
    <source>
        <dbReference type="PROSITE" id="PS01124"/>
    </source>
</evidence>
<reference evidence="6" key="2">
    <citation type="submission" date="2020-09" db="EMBL/GenBank/DDBJ databases">
        <authorList>
            <person name="Sun Q."/>
            <person name="Ohkuma M."/>
        </authorList>
    </citation>
    <scope>NUCLEOTIDE SEQUENCE</scope>
    <source>
        <strain evidence="6">JCM 12862</strain>
    </source>
</reference>
<keyword evidence="1" id="KW-0805">Transcription regulation</keyword>
<keyword evidence="4" id="KW-0812">Transmembrane</keyword>